<dbReference type="InterPro" id="IPR015365">
    <property type="entry name" value="Elong-fact-P_C"/>
</dbReference>
<dbReference type="GO" id="GO:0005829">
    <property type="term" value="C:cytosol"/>
    <property type="evidence" value="ECO:0007669"/>
    <property type="project" value="UniProtKB-ARBA"/>
</dbReference>
<dbReference type="PIRSF" id="PIRSF005901">
    <property type="entry name" value="EF-P"/>
    <property type="match status" value="1"/>
</dbReference>
<evidence type="ECO:0000313" key="12">
    <source>
        <dbReference type="EMBL" id="KKT47205.1"/>
    </source>
</evidence>
<feature type="domain" description="Elongation factor P C-terminal" evidence="10">
    <location>
        <begin position="131"/>
        <end position="186"/>
    </location>
</feature>
<reference evidence="12 13" key="1">
    <citation type="journal article" date="2015" name="Nature">
        <title>rRNA introns, odd ribosomes, and small enigmatic genomes across a large radiation of phyla.</title>
        <authorList>
            <person name="Brown C.T."/>
            <person name="Hug L.A."/>
            <person name="Thomas B.C."/>
            <person name="Sharon I."/>
            <person name="Castelle C.J."/>
            <person name="Singh A."/>
            <person name="Wilkins M.J."/>
            <person name="Williams K.H."/>
            <person name="Banfield J.F."/>
        </authorList>
    </citation>
    <scope>NUCLEOTIDE SEQUENCE [LARGE SCALE GENOMIC DNA]</scope>
</reference>
<dbReference type="InterPro" id="IPR020599">
    <property type="entry name" value="Transl_elong_fac_P/YeiP"/>
</dbReference>
<comment type="function">
    <text evidence="7">Involved in peptide bond synthesis. Stimulates efficient translation and peptide-bond synthesis on native or reconstituted 70S ribosomes in vitro. Probably functions indirectly by altering the affinity of the ribosome for aminoacyl-tRNA, thus increasing their reactivity as acceptors for peptidyl transferase.</text>
</comment>
<dbReference type="InterPro" id="IPR001059">
    <property type="entry name" value="Transl_elong_P/YeiP_cen"/>
</dbReference>
<evidence type="ECO:0000256" key="3">
    <source>
        <dbReference type="ARBA" id="ARBA00009479"/>
    </source>
</evidence>
<comment type="pathway">
    <text evidence="2 7">Protein biosynthesis; polypeptide chain elongation.</text>
</comment>
<dbReference type="SUPFAM" id="SSF50104">
    <property type="entry name" value="Translation proteins SH3-like domain"/>
    <property type="match status" value="1"/>
</dbReference>
<dbReference type="FunFam" id="2.40.50.140:FF:000009">
    <property type="entry name" value="Elongation factor P"/>
    <property type="match status" value="1"/>
</dbReference>
<dbReference type="CDD" id="cd04470">
    <property type="entry name" value="S1_EF-P_repeat_1"/>
    <property type="match status" value="1"/>
</dbReference>
<dbReference type="Pfam" id="PF08207">
    <property type="entry name" value="EFP_N"/>
    <property type="match status" value="1"/>
</dbReference>
<dbReference type="InterPro" id="IPR013185">
    <property type="entry name" value="Transl_elong_KOW-like"/>
</dbReference>
<dbReference type="Pfam" id="PF09285">
    <property type="entry name" value="Elong-fact-P_C"/>
    <property type="match status" value="1"/>
</dbReference>
<keyword evidence="5 7" id="KW-0251">Elongation factor</keyword>
<gene>
    <name evidence="7" type="primary">efp</name>
    <name evidence="12" type="ORF">UW37_C0012G0003</name>
</gene>
<comment type="caution">
    <text evidence="12">The sequence shown here is derived from an EMBL/GenBank/DDBJ whole genome shotgun (WGS) entry which is preliminary data.</text>
</comment>
<dbReference type="FunFam" id="2.40.50.140:FF:000004">
    <property type="entry name" value="Elongation factor P"/>
    <property type="match status" value="1"/>
</dbReference>
<evidence type="ECO:0000256" key="6">
    <source>
        <dbReference type="ARBA" id="ARBA00022917"/>
    </source>
</evidence>
<dbReference type="PANTHER" id="PTHR30053">
    <property type="entry name" value="ELONGATION FACTOR P"/>
    <property type="match status" value="1"/>
</dbReference>
<evidence type="ECO:0000256" key="9">
    <source>
        <dbReference type="RuleBase" id="RU004389"/>
    </source>
</evidence>
<evidence type="ECO:0000259" key="11">
    <source>
        <dbReference type="SMART" id="SM01185"/>
    </source>
</evidence>
<proteinExistence type="inferred from homology"/>
<dbReference type="HAMAP" id="MF_00141">
    <property type="entry name" value="EF_P"/>
    <property type="match status" value="1"/>
</dbReference>
<dbReference type="SMART" id="SM00841">
    <property type="entry name" value="Elong-fact-P_C"/>
    <property type="match status" value="1"/>
</dbReference>
<dbReference type="GO" id="GO:0003746">
    <property type="term" value="F:translation elongation factor activity"/>
    <property type="evidence" value="ECO:0007669"/>
    <property type="project" value="UniProtKB-UniRule"/>
</dbReference>
<comment type="similarity">
    <text evidence="3 7 9">Belongs to the elongation factor P family.</text>
</comment>
<dbReference type="AlphaFoldDB" id="A0A0G1HJU6"/>
<evidence type="ECO:0000256" key="8">
    <source>
        <dbReference type="NCBIfam" id="TIGR00038"/>
    </source>
</evidence>
<feature type="domain" description="Translation elongation factor P/YeiP central" evidence="11">
    <location>
        <begin position="69"/>
        <end position="123"/>
    </location>
</feature>
<dbReference type="PANTHER" id="PTHR30053:SF12">
    <property type="entry name" value="ELONGATION FACTOR P (EF-P) FAMILY PROTEIN"/>
    <property type="match status" value="1"/>
</dbReference>
<dbReference type="NCBIfam" id="NF001810">
    <property type="entry name" value="PRK00529.1"/>
    <property type="match status" value="1"/>
</dbReference>
<dbReference type="FunFam" id="2.30.30.30:FF:000003">
    <property type="entry name" value="Elongation factor P"/>
    <property type="match status" value="1"/>
</dbReference>
<dbReference type="SUPFAM" id="SSF50249">
    <property type="entry name" value="Nucleic acid-binding proteins"/>
    <property type="match status" value="2"/>
</dbReference>
<name>A0A0G1HJU6_9BACT</name>
<dbReference type="InterPro" id="IPR008991">
    <property type="entry name" value="Translation_prot_SH3-like_sf"/>
</dbReference>
<dbReference type="GO" id="GO:0043043">
    <property type="term" value="P:peptide biosynthetic process"/>
    <property type="evidence" value="ECO:0007669"/>
    <property type="project" value="InterPro"/>
</dbReference>
<evidence type="ECO:0000256" key="5">
    <source>
        <dbReference type="ARBA" id="ARBA00022768"/>
    </source>
</evidence>
<dbReference type="CDD" id="cd05794">
    <property type="entry name" value="S1_EF-P_repeat_2"/>
    <property type="match status" value="1"/>
</dbReference>
<protein>
    <recommendedName>
        <fullName evidence="7 8">Elongation factor P</fullName>
        <shortName evidence="7">EF-P</shortName>
    </recommendedName>
</protein>
<accession>A0A0G1HJU6</accession>
<evidence type="ECO:0000256" key="7">
    <source>
        <dbReference type="HAMAP-Rule" id="MF_00141"/>
    </source>
</evidence>
<dbReference type="Pfam" id="PF01132">
    <property type="entry name" value="EFP"/>
    <property type="match status" value="1"/>
</dbReference>
<dbReference type="Proteomes" id="UP000034063">
    <property type="component" value="Unassembled WGS sequence"/>
</dbReference>
<sequence>MSTISTADFSKGMFIVFKNEPHQIVEFQHVNPGKGSAFVRTRLKALKTGKVQEFTYKAGDSVEELPIETHEMQYLYPDGDSFMFMDNFTYDQVGVPENFIGDFTKYLKASDTYQVLLHEGEAVGIRFPKKVRLKVTEADEGSRGNTVSGATKTVVVETGAKVTVPLFIKEGETIAVDPETGSYVERAQ</sequence>
<evidence type="ECO:0000259" key="10">
    <source>
        <dbReference type="SMART" id="SM00841"/>
    </source>
</evidence>
<comment type="subcellular location">
    <subcellularLocation>
        <location evidence="1 7">Cytoplasm</location>
    </subcellularLocation>
</comment>
<dbReference type="NCBIfam" id="TIGR00038">
    <property type="entry name" value="efp"/>
    <property type="match status" value="1"/>
</dbReference>
<dbReference type="InterPro" id="IPR012340">
    <property type="entry name" value="NA-bd_OB-fold"/>
</dbReference>
<evidence type="ECO:0000256" key="1">
    <source>
        <dbReference type="ARBA" id="ARBA00004496"/>
    </source>
</evidence>
<keyword evidence="4 7" id="KW-0963">Cytoplasm</keyword>
<dbReference type="InterPro" id="IPR013852">
    <property type="entry name" value="Transl_elong_P/YeiP_CS"/>
</dbReference>
<dbReference type="Gene3D" id="2.40.50.140">
    <property type="entry name" value="Nucleic acid-binding proteins"/>
    <property type="match status" value="2"/>
</dbReference>
<dbReference type="UniPathway" id="UPA00345"/>
<dbReference type="InterPro" id="IPR011768">
    <property type="entry name" value="Transl_elongation_fac_P"/>
</dbReference>
<dbReference type="Gene3D" id="2.30.30.30">
    <property type="match status" value="1"/>
</dbReference>
<dbReference type="InterPro" id="IPR014722">
    <property type="entry name" value="Rib_uL2_dom2"/>
</dbReference>
<keyword evidence="6 7" id="KW-0648">Protein biosynthesis</keyword>
<dbReference type="EMBL" id="LCIB01000012">
    <property type="protein sequence ID" value="KKT47205.1"/>
    <property type="molecule type" value="Genomic_DNA"/>
</dbReference>
<dbReference type="SMART" id="SM01185">
    <property type="entry name" value="EFP"/>
    <property type="match status" value="1"/>
</dbReference>
<organism evidence="12 13">
    <name type="scientific">Candidatus Gottesmanbacteria bacterium GW2011_GWA2_44_17</name>
    <dbReference type="NCBI Taxonomy" id="1618444"/>
    <lineage>
        <taxon>Bacteria</taxon>
        <taxon>Candidatus Gottesmaniibacteriota</taxon>
    </lineage>
</organism>
<evidence type="ECO:0000256" key="4">
    <source>
        <dbReference type="ARBA" id="ARBA00022490"/>
    </source>
</evidence>
<evidence type="ECO:0000256" key="2">
    <source>
        <dbReference type="ARBA" id="ARBA00004815"/>
    </source>
</evidence>
<evidence type="ECO:0000313" key="13">
    <source>
        <dbReference type="Proteomes" id="UP000034063"/>
    </source>
</evidence>
<dbReference type="PROSITE" id="PS01275">
    <property type="entry name" value="EFP"/>
    <property type="match status" value="1"/>
</dbReference>
<dbReference type="PATRIC" id="fig|1618444.3.peg.304"/>